<dbReference type="InterPro" id="IPR012823">
    <property type="entry name" value="Flagell_FliJ"/>
</dbReference>
<gene>
    <name evidence="1" type="ORF">KRR39_01040</name>
</gene>
<keyword evidence="1" id="KW-0282">Flagellum</keyword>
<accession>A0A975SZX0</accession>
<dbReference type="AlphaFoldDB" id="A0A975SZX0"/>
<protein>
    <submittedName>
        <fullName evidence="1">Flagellar FliJ family protein</fullName>
    </submittedName>
</protein>
<sequence length="147" mass="16805">MSAAADDRALNAVRRVRDSREQDSRFGLQHALNAVRRRQGELREARERRAAAPSFAFGSTAEFVAHLGQLAALAEQEARAAERVEGSRLVADEATRRWQQDRQQVRVVDLLLERRAEVRAAERRRHEAHELDDLATQSWLRNREAVS</sequence>
<dbReference type="Pfam" id="PF02050">
    <property type="entry name" value="FliJ"/>
    <property type="match status" value="1"/>
</dbReference>
<dbReference type="GO" id="GO:0009288">
    <property type="term" value="C:bacterial-type flagellum"/>
    <property type="evidence" value="ECO:0007669"/>
    <property type="project" value="InterPro"/>
</dbReference>
<keyword evidence="2" id="KW-1185">Reference proteome</keyword>
<dbReference type="KEGG" id="nps:KRR39_01040"/>
<keyword evidence="1" id="KW-0966">Cell projection</keyword>
<evidence type="ECO:0000313" key="1">
    <source>
        <dbReference type="EMBL" id="QWZ08490.1"/>
    </source>
</evidence>
<dbReference type="RefSeq" id="WP_216939980.1">
    <property type="nucleotide sequence ID" value="NZ_CP077062.1"/>
</dbReference>
<dbReference type="EMBL" id="CP077062">
    <property type="protein sequence ID" value="QWZ08490.1"/>
    <property type="molecule type" value="Genomic_DNA"/>
</dbReference>
<reference evidence="1" key="1">
    <citation type="submission" date="2021-06" db="EMBL/GenBank/DDBJ databases">
        <title>Complete genome sequence of Nocardioides sp. G188.</title>
        <authorList>
            <person name="Im W.-T."/>
        </authorList>
    </citation>
    <scope>NUCLEOTIDE SEQUENCE</scope>
    <source>
        <strain evidence="1">G188</strain>
    </source>
</reference>
<organism evidence="1 2">
    <name type="scientific">Nocardioides panacis</name>
    <dbReference type="NCBI Taxonomy" id="2849501"/>
    <lineage>
        <taxon>Bacteria</taxon>
        <taxon>Bacillati</taxon>
        <taxon>Actinomycetota</taxon>
        <taxon>Actinomycetes</taxon>
        <taxon>Propionibacteriales</taxon>
        <taxon>Nocardioidaceae</taxon>
        <taxon>Nocardioides</taxon>
    </lineage>
</organism>
<name>A0A975SZX0_9ACTN</name>
<proteinExistence type="predicted"/>
<dbReference type="Proteomes" id="UP000683575">
    <property type="component" value="Chromosome"/>
</dbReference>
<dbReference type="GO" id="GO:0071973">
    <property type="term" value="P:bacterial-type flagellum-dependent cell motility"/>
    <property type="evidence" value="ECO:0007669"/>
    <property type="project" value="InterPro"/>
</dbReference>
<keyword evidence="1" id="KW-0969">Cilium</keyword>
<evidence type="ECO:0000313" key="2">
    <source>
        <dbReference type="Proteomes" id="UP000683575"/>
    </source>
</evidence>